<dbReference type="AlphaFoldDB" id="A0A1V1NRV4"/>
<dbReference type="GO" id="GO:0006302">
    <property type="term" value="P:double-strand break repair"/>
    <property type="evidence" value="ECO:0007669"/>
    <property type="project" value="InterPro"/>
</dbReference>
<proteinExistence type="predicted"/>
<dbReference type="InterPro" id="IPR038729">
    <property type="entry name" value="Rad50/SbcC_AAA"/>
</dbReference>
<dbReference type="SUPFAM" id="SSF52540">
    <property type="entry name" value="P-loop containing nucleoside triphosphate hydrolases"/>
    <property type="match status" value="1"/>
</dbReference>
<dbReference type="InterPro" id="IPR027417">
    <property type="entry name" value="P-loop_NTPase"/>
</dbReference>
<evidence type="ECO:0000259" key="1">
    <source>
        <dbReference type="Pfam" id="PF13476"/>
    </source>
</evidence>
<sequence>MEIKISTLRVFECGPLKDVIIDFNDSEKNRPQSVTILAGANGSGKTTTLELIFSLLDLFKFSPEANSDFINNLNIVHKFR</sequence>
<name>A0A1V1NRV4_9BACT</name>
<evidence type="ECO:0000313" key="3">
    <source>
        <dbReference type="Proteomes" id="UP000189670"/>
    </source>
</evidence>
<dbReference type="Pfam" id="PF13476">
    <property type="entry name" value="AAA_23"/>
    <property type="match status" value="1"/>
</dbReference>
<dbReference type="Gene3D" id="3.40.50.300">
    <property type="entry name" value="P-loop containing nucleotide triphosphate hydrolases"/>
    <property type="match status" value="1"/>
</dbReference>
<reference evidence="3" key="1">
    <citation type="submission" date="2012-11" db="EMBL/GenBank/DDBJ databases">
        <authorList>
            <person name="Lucero-Rivera Y.E."/>
            <person name="Tovar-Ramirez D."/>
        </authorList>
    </citation>
    <scope>NUCLEOTIDE SEQUENCE [LARGE SCALE GENOMIC DNA]</scope>
    <source>
        <strain evidence="3">Araruama</strain>
    </source>
</reference>
<dbReference type="EMBL" id="ATBP01002975">
    <property type="protein sequence ID" value="ETR65293.1"/>
    <property type="molecule type" value="Genomic_DNA"/>
</dbReference>
<dbReference type="Proteomes" id="UP000189670">
    <property type="component" value="Unassembled WGS sequence"/>
</dbReference>
<organism evidence="2 3">
    <name type="scientific">Candidatus Magnetoglobus multicellularis str. Araruama</name>
    <dbReference type="NCBI Taxonomy" id="890399"/>
    <lineage>
        <taxon>Bacteria</taxon>
        <taxon>Pseudomonadati</taxon>
        <taxon>Thermodesulfobacteriota</taxon>
        <taxon>Desulfobacteria</taxon>
        <taxon>Desulfobacterales</taxon>
        <taxon>Desulfobacteraceae</taxon>
        <taxon>Candidatus Magnetoglobus</taxon>
    </lineage>
</organism>
<accession>A0A1V1NRV4</accession>
<dbReference type="GO" id="GO:0016887">
    <property type="term" value="F:ATP hydrolysis activity"/>
    <property type="evidence" value="ECO:0007669"/>
    <property type="project" value="InterPro"/>
</dbReference>
<evidence type="ECO:0000313" key="2">
    <source>
        <dbReference type="EMBL" id="ETR65293.1"/>
    </source>
</evidence>
<gene>
    <name evidence="2" type="ORF">OMM_14479</name>
</gene>
<feature type="domain" description="Rad50/SbcC-type AAA" evidence="1">
    <location>
        <begin position="3"/>
        <end position="74"/>
    </location>
</feature>
<protein>
    <recommendedName>
        <fullName evidence="1">Rad50/SbcC-type AAA domain-containing protein</fullName>
    </recommendedName>
</protein>
<comment type="caution">
    <text evidence="2">The sequence shown here is derived from an EMBL/GenBank/DDBJ whole genome shotgun (WGS) entry which is preliminary data.</text>
</comment>